<protein>
    <submittedName>
        <fullName evidence="3">Uncharacterized protein LOC105162761</fullName>
    </submittedName>
</protein>
<reference evidence="3" key="1">
    <citation type="submission" date="2025-08" db="UniProtKB">
        <authorList>
            <consortium name="RefSeq"/>
        </authorList>
    </citation>
    <scope>IDENTIFICATION</scope>
</reference>
<keyword evidence="2" id="KW-1185">Reference proteome</keyword>
<dbReference type="PANTHER" id="PTHR33116">
    <property type="entry name" value="REVERSE TRANSCRIPTASE ZINC-BINDING DOMAIN-CONTAINING PROTEIN-RELATED-RELATED"/>
    <property type="match status" value="1"/>
</dbReference>
<dbReference type="GeneID" id="105162761"/>
<evidence type="ECO:0000313" key="2">
    <source>
        <dbReference type="Proteomes" id="UP000504604"/>
    </source>
</evidence>
<evidence type="ECO:0000313" key="3">
    <source>
        <dbReference type="RefSeq" id="XP_011079185.2"/>
    </source>
</evidence>
<feature type="domain" description="Reverse transcriptase" evidence="1">
    <location>
        <begin position="211"/>
        <end position="331"/>
    </location>
</feature>
<sequence length="448" mass="51080">MCGKVGVPMYTVTRQLKALKPVFLQQRRNKGDLSLNVQLAKGFLESAQIIVSYDRQNELFLLLEHCCRLVYVKTAKLEQIILQQQAKMQWMKGEDQCSRVFFRKIAQRQSVGWRARNHVIDIRYLRPWARHVLTEKDTLNLLSPITAADVKQAVFDIDEDKVPGPDGFSSGFYKVAWPIVGKEVTKAILEFFAMGKLLKQINTTLWCLYPSPCQASFVPGRSIGDNILLAQELFTGYKQARLPPRCALKVDIRKAYDIVEWDFLLAMLQLFGFPVTFIRWIEECATSPSFSVGLNEKPHGFFEGARGLRQGDLLSPYLFVLVMEGLDRFATLSRLTLNVYKSHLILSKSAQGMRDQMLVMLGFQEGHLPLRCLGLPLLSSRLSINDCQPLLMKIDQRIAGWEGMGLSYTGRVQIIKSALMAFSIYWCSAFLLPKGVIREIEKRLRAFL</sequence>
<evidence type="ECO:0000259" key="1">
    <source>
        <dbReference type="Pfam" id="PF00078"/>
    </source>
</evidence>
<gene>
    <name evidence="3" type="primary">LOC105162761</name>
</gene>
<dbReference type="InterPro" id="IPR000477">
    <property type="entry name" value="RT_dom"/>
</dbReference>
<dbReference type="InParanoid" id="A0A6I9T5K3"/>
<dbReference type="KEGG" id="sind:105162761"/>
<dbReference type="OrthoDB" id="1938625at2759"/>
<dbReference type="PANTHER" id="PTHR33116:SF84">
    <property type="entry name" value="RNA-DIRECTED DNA POLYMERASE"/>
    <property type="match status" value="1"/>
</dbReference>
<organism evidence="2 3">
    <name type="scientific">Sesamum indicum</name>
    <name type="common">Oriental sesame</name>
    <name type="synonym">Sesamum orientale</name>
    <dbReference type="NCBI Taxonomy" id="4182"/>
    <lineage>
        <taxon>Eukaryota</taxon>
        <taxon>Viridiplantae</taxon>
        <taxon>Streptophyta</taxon>
        <taxon>Embryophyta</taxon>
        <taxon>Tracheophyta</taxon>
        <taxon>Spermatophyta</taxon>
        <taxon>Magnoliopsida</taxon>
        <taxon>eudicotyledons</taxon>
        <taxon>Gunneridae</taxon>
        <taxon>Pentapetalae</taxon>
        <taxon>asterids</taxon>
        <taxon>lamiids</taxon>
        <taxon>Lamiales</taxon>
        <taxon>Pedaliaceae</taxon>
        <taxon>Sesamum</taxon>
    </lineage>
</organism>
<proteinExistence type="predicted"/>
<dbReference type="Proteomes" id="UP000504604">
    <property type="component" value="Linkage group LG5"/>
</dbReference>
<accession>A0A6I9T5K3</accession>
<name>A0A6I9T5K3_SESIN</name>
<dbReference type="AlphaFoldDB" id="A0A6I9T5K3"/>
<dbReference type="RefSeq" id="XP_011079185.2">
    <property type="nucleotide sequence ID" value="XM_011080883.2"/>
</dbReference>
<dbReference type="Pfam" id="PF00078">
    <property type="entry name" value="RVT_1"/>
    <property type="match status" value="1"/>
</dbReference>